<gene>
    <name evidence="1" type="ORF">RHMOL_Rhmol12G0078300</name>
</gene>
<evidence type="ECO:0000313" key="1">
    <source>
        <dbReference type="EMBL" id="KAI8527472.1"/>
    </source>
</evidence>
<dbReference type="Proteomes" id="UP001062846">
    <property type="component" value="Chromosome 12"/>
</dbReference>
<keyword evidence="2" id="KW-1185">Reference proteome</keyword>
<comment type="caution">
    <text evidence="1">The sequence shown here is derived from an EMBL/GenBank/DDBJ whole genome shotgun (WGS) entry which is preliminary data.</text>
</comment>
<evidence type="ECO:0000313" key="2">
    <source>
        <dbReference type="Proteomes" id="UP001062846"/>
    </source>
</evidence>
<accession>A0ACC0LGM0</accession>
<dbReference type="EMBL" id="CM046399">
    <property type="protein sequence ID" value="KAI8527472.1"/>
    <property type="molecule type" value="Genomic_DNA"/>
</dbReference>
<sequence>MVPAMIASVETMLERWRQHEEKQIEVYKESKLLTAEVIFQTAFGSSYLEGEKIFDMLMKMGMIMARNRFKIRLPGIGKFLKSRDDNESDKLEQAIRESIIGVIDKREEKVMRGEENNYGSDFLGSLIKTNHDIDEKNRISVDNMVDECKTFYLAGQETTNGLLAWRLLLLAVHTDWQEKARMEVFELFGQQKPNAEGSSLPSLVLGTGAMIITFLSTGLCIFLLVVLVRFLHKVWWTPIRIQHIMASQGIKGPAYRFLHGNTKEIIRMRDESISTPMDFSSHHIFARLLPDIHAWKQLYGRNYLSWYGPQAQLVVTDPELIKEIMNNKDGVYLKGRLDQFAKKLLGDGIVLAEGEKWSKLRKIANHAFYAESLKGMVPAMIASVETMLERWTQHEEKEIEVNKESKLLTAEVISRTAFGSSYLEGEKIFDMLMKMGLITARNRFKIRLPGSGMFWKSCDVLESDKIEQAIRESILGMINKREEKMVTGEENNYGSDFLGSLIKANHDIDEKNRISVDEMVDECKTFYFAGQETTNGLLAWSLFLLAIHTDWQEKARKEVFELFGQQNPNAEGIARLKIMSMILNETLRLYPPVINLLRRVEREVRLGKLIVPANTHVMLSILALHHDPELWGKDVDLFKPERFADGVAKATNNNIAGFIPFGFGPRICVGLNFAANEAKIALSMILQRYRFTLSPDYVHSPIQIVTIRPKNGIPIVFNKL</sequence>
<proteinExistence type="predicted"/>
<organism evidence="1 2">
    <name type="scientific">Rhododendron molle</name>
    <name type="common">Chinese azalea</name>
    <name type="synonym">Azalea mollis</name>
    <dbReference type="NCBI Taxonomy" id="49168"/>
    <lineage>
        <taxon>Eukaryota</taxon>
        <taxon>Viridiplantae</taxon>
        <taxon>Streptophyta</taxon>
        <taxon>Embryophyta</taxon>
        <taxon>Tracheophyta</taxon>
        <taxon>Spermatophyta</taxon>
        <taxon>Magnoliopsida</taxon>
        <taxon>eudicotyledons</taxon>
        <taxon>Gunneridae</taxon>
        <taxon>Pentapetalae</taxon>
        <taxon>asterids</taxon>
        <taxon>Ericales</taxon>
        <taxon>Ericaceae</taxon>
        <taxon>Ericoideae</taxon>
        <taxon>Rhodoreae</taxon>
        <taxon>Rhododendron</taxon>
    </lineage>
</organism>
<name>A0ACC0LGM0_RHOML</name>
<reference evidence="1" key="1">
    <citation type="submission" date="2022-02" db="EMBL/GenBank/DDBJ databases">
        <title>Plant Genome Project.</title>
        <authorList>
            <person name="Zhang R.-G."/>
        </authorList>
    </citation>
    <scope>NUCLEOTIDE SEQUENCE</scope>
    <source>
        <strain evidence="1">AT1</strain>
    </source>
</reference>
<protein>
    <submittedName>
        <fullName evidence="1">Uncharacterized protein</fullName>
    </submittedName>
</protein>